<dbReference type="Proteomes" id="UP000319731">
    <property type="component" value="Unassembled WGS sequence"/>
</dbReference>
<comment type="caution">
    <text evidence="10">The sequence shown here is derived from an EMBL/GenBank/DDBJ whole genome shotgun (WGS) entry which is preliminary data.</text>
</comment>
<comment type="similarity">
    <text evidence="2 8">Belongs to the Mediator complex subunit 6 family.</text>
</comment>
<dbReference type="OrthoDB" id="344220at2759"/>
<protein>
    <recommendedName>
        <fullName evidence="3 8">Mediator of RNA polymerase II transcription subunit 6</fullName>
    </recommendedName>
    <alternativeName>
        <fullName evidence="7 8">Mediator complex subunit 6</fullName>
    </alternativeName>
</protein>
<evidence type="ECO:0000256" key="9">
    <source>
        <dbReference type="SAM" id="MobiDB-lite"/>
    </source>
</evidence>
<dbReference type="STRING" id="1806994.A0A507C5G3"/>
<comment type="subunit">
    <text evidence="8">Component of the Mediator complex.</text>
</comment>
<dbReference type="Gene3D" id="3.10.450.580">
    <property type="entry name" value="Mediator complex, subunit Med6"/>
    <property type="match status" value="1"/>
</dbReference>
<dbReference type="InterPro" id="IPR007018">
    <property type="entry name" value="Mediator_Med6"/>
</dbReference>
<organism evidence="10 11">
    <name type="scientific">Synchytrium microbalum</name>
    <dbReference type="NCBI Taxonomy" id="1806994"/>
    <lineage>
        <taxon>Eukaryota</taxon>
        <taxon>Fungi</taxon>
        <taxon>Fungi incertae sedis</taxon>
        <taxon>Chytridiomycota</taxon>
        <taxon>Chytridiomycota incertae sedis</taxon>
        <taxon>Chytridiomycetes</taxon>
        <taxon>Synchytriales</taxon>
        <taxon>Synchytriaceae</taxon>
        <taxon>Synchytrium</taxon>
    </lineage>
</organism>
<evidence type="ECO:0000256" key="8">
    <source>
        <dbReference type="RuleBase" id="RU364143"/>
    </source>
</evidence>
<dbReference type="EMBL" id="QEAO01000027">
    <property type="protein sequence ID" value="TPX32685.1"/>
    <property type="molecule type" value="Genomic_DNA"/>
</dbReference>
<evidence type="ECO:0000256" key="6">
    <source>
        <dbReference type="ARBA" id="ARBA00023242"/>
    </source>
</evidence>
<comment type="function">
    <text evidence="8">Component of the Mediator complex, a coactivator involved in the regulated transcription of nearly all RNA polymerase II-dependent genes. Mediator functions as a bridge to convey information from gene-specific regulatory proteins to the basal RNA polymerase II transcription machinery. Mediator is recruited to promoters by direct interactions with regulatory proteins and serves as a scaffold for the assembly of a functional preinitiation complex with RNA polymerase II and the general transcription factors.</text>
</comment>
<dbReference type="GO" id="GO:0016592">
    <property type="term" value="C:mediator complex"/>
    <property type="evidence" value="ECO:0007669"/>
    <property type="project" value="InterPro"/>
</dbReference>
<reference evidence="10 11" key="1">
    <citation type="journal article" date="2019" name="Sci. Rep.">
        <title>Comparative genomics of chytrid fungi reveal insights into the obligate biotrophic and pathogenic lifestyle of Synchytrium endobioticum.</title>
        <authorList>
            <person name="van de Vossenberg B.T.L.H."/>
            <person name="Warris S."/>
            <person name="Nguyen H.D.T."/>
            <person name="van Gent-Pelzer M.P.E."/>
            <person name="Joly D.L."/>
            <person name="van de Geest H.C."/>
            <person name="Bonants P.J.M."/>
            <person name="Smith D.S."/>
            <person name="Levesque C.A."/>
            <person name="van der Lee T.A.J."/>
        </authorList>
    </citation>
    <scope>NUCLEOTIDE SEQUENCE [LARGE SCALE GENOMIC DNA]</scope>
    <source>
        <strain evidence="10 11">JEL517</strain>
    </source>
</reference>
<name>A0A507C5G3_9FUNG</name>
<sequence length="291" mass="31932">MNNQSGQLDNIAQVPEDDLTDVSFINPNFLKYYGQLTHDNVLAYFAESQFYSRDSINENIVMQTRYNPLEASQLNVKALTGTVYDILDHVADVGLWVIGKWNRVNETTDDLVAVYYIVDNTIYQAPDIHTLIANRVSSSLQALSECFSSILPESAFIPSRGHMWNSDVEILEKLGKANTTSNNKPSLEEEAGAIESLATEDEDDDPTVAAIHNPHLMHDELVASQHLLDSIVLHGGLLETSSVVGARGTSRLASLAPSARRNTPPVRSSNVSSPAPSMASASSTDRKRKFT</sequence>
<feature type="region of interest" description="Disordered" evidence="9">
    <location>
        <begin position="253"/>
        <end position="291"/>
    </location>
</feature>
<dbReference type="GO" id="GO:0006357">
    <property type="term" value="P:regulation of transcription by RNA polymerase II"/>
    <property type="evidence" value="ECO:0007669"/>
    <property type="project" value="InterPro"/>
</dbReference>
<dbReference type="AlphaFoldDB" id="A0A507C5G3"/>
<evidence type="ECO:0000256" key="7">
    <source>
        <dbReference type="ARBA" id="ARBA00031259"/>
    </source>
</evidence>
<dbReference type="Pfam" id="PF04934">
    <property type="entry name" value="Med6"/>
    <property type="match status" value="1"/>
</dbReference>
<evidence type="ECO:0000313" key="11">
    <source>
        <dbReference type="Proteomes" id="UP000319731"/>
    </source>
</evidence>
<dbReference type="PANTHER" id="PTHR13104">
    <property type="entry name" value="MED-6-RELATED"/>
    <property type="match status" value="1"/>
</dbReference>
<keyword evidence="6 8" id="KW-0539">Nucleus</keyword>
<keyword evidence="11" id="KW-1185">Reference proteome</keyword>
<dbReference type="InterPro" id="IPR038566">
    <property type="entry name" value="Mediator_Med6_sf"/>
</dbReference>
<proteinExistence type="inferred from homology"/>
<accession>A0A507C5G3</accession>
<feature type="compositionally biased region" description="Low complexity" evidence="9">
    <location>
        <begin position="264"/>
        <end position="283"/>
    </location>
</feature>
<gene>
    <name evidence="8" type="primary">MED6</name>
    <name evidence="10" type="ORF">SmJEL517_g04227</name>
</gene>
<evidence type="ECO:0000256" key="3">
    <source>
        <dbReference type="ARBA" id="ARBA00020634"/>
    </source>
</evidence>
<evidence type="ECO:0000256" key="1">
    <source>
        <dbReference type="ARBA" id="ARBA00004123"/>
    </source>
</evidence>
<evidence type="ECO:0000256" key="5">
    <source>
        <dbReference type="ARBA" id="ARBA00023163"/>
    </source>
</evidence>
<evidence type="ECO:0000256" key="4">
    <source>
        <dbReference type="ARBA" id="ARBA00023015"/>
    </source>
</evidence>
<evidence type="ECO:0000256" key="2">
    <source>
        <dbReference type="ARBA" id="ARBA00007526"/>
    </source>
</evidence>
<keyword evidence="4 8" id="KW-0805">Transcription regulation</keyword>
<comment type="subcellular location">
    <subcellularLocation>
        <location evidence="1 8">Nucleus</location>
    </subcellularLocation>
</comment>
<keyword evidence="8" id="KW-0010">Activator</keyword>
<evidence type="ECO:0000313" key="10">
    <source>
        <dbReference type="EMBL" id="TPX32685.1"/>
    </source>
</evidence>
<keyword evidence="5 8" id="KW-0804">Transcription</keyword>
<dbReference type="GO" id="GO:0003712">
    <property type="term" value="F:transcription coregulator activity"/>
    <property type="evidence" value="ECO:0007669"/>
    <property type="project" value="InterPro"/>
</dbReference>